<dbReference type="PROSITE" id="PS50181">
    <property type="entry name" value="FBOX"/>
    <property type="match status" value="1"/>
</dbReference>
<dbReference type="InterPro" id="IPR001810">
    <property type="entry name" value="F-box_dom"/>
</dbReference>
<dbReference type="PANTHER" id="PTHR34145">
    <property type="entry name" value="OS02G0105600 PROTEIN"/>
    <property type="match status" value="1"/>
</dbReference>
<dbReference type="PANTHER" id="PTHR34145:SF28">
    <property type="entry name" value="F-BOX DOMAIN-CONTAINING PROTEIN"/>
    <property type="match status" value="1"/>
</dbReference>
<dbReference type="Pfam" id="PF23622">
    <property type="entry name" value="LRR_At1g61320_AtMIF1"/>
    <property type="match status" value="1"/>
</dbReference>
<reference evidence="3 4" key="1">
    <citation type="journal article" date="2024" name="Plant J.">
        <title>Genome sequences and population genomics reveal climatic adaptation and genomic divergence between two closely related sweetgum species.</title>
        <authorList>
            <person name="Xu W.Q."/>
            <person name="Ren C.Q."/>
            <person name="Zhang X.Y."/>
            <person name="Comes H.P."/>
            <person name="Liu X.H."/>
            <person name="Li Y.G."/>
            <person name="Kettle C.J."/>
            <person name="Jalonen R."/>
            <person name="Gaisberger H."/>
            <person name="Ma Y.Z."/>
            <person name="Qiu Y.X."/>
        </authorList>
    </citation>
    <scope>NUCLEOTIDE SEQUENCE [LARGE SCALE GENOMIC DNA]</scope>
    <source>
        <strain evidence="3">Hangzhou</strain>
    </source>
</reference>
<name>A0AAP0NCG2_LIQFO</name>
<dbReference type="Proteomes" id="UP001415857">
    <property type="component" value="Unassembled WGS sequence"/>
</dbReference>
<dbReference type="Gene3D" id="1.20.1280.50">
    <property type="match status" value="1"/>
</dbReference>
<accession>A0AAP0NCG2</accession>
<dbReference type="Pfam" id="PF00646">
    <property type="entry name" value="F-box"/>
    <property type="match status" value="1"/>
</dbReference>
<feature type="compositionally biased region" description="Polar residues" evidence="1">
    <location>
        <begin position="1"/>
        <end position="21"/>
    </location>
</feature>
<dbReference type="CDD" id="cd22160">
    <property type="entry name" value="F-box_AtFBL13-like"/>
    <property type="match status" value="1"/>
</dbReference>
<protein>
    <recommendedName>
        <fullName evidence="2">F-box domain-containing protein</fullName>
    </recommendedName>
</protein>
<dbReference type="AlphaFoldDB" id="A0AAP0NCG2"/>
<evidence type="ECO:0000313" key="3">
    <source>
        <dbReference type="EMBL" id="KAK9269662.1"/>
    </source>
</evidence>
<sequence>MDASNTWKPPKRQMNSESMANGQLGPDLISNLPDPLLCSILSLLPVQEAIRTGVLSRRWRTLWTFIHRLDFNPKDFTKPCREIFYPTNDDARKKGFGPKEQERELQRAIGIIGDVLASHQCHVTSCHIRHFLNNFESGHVRKWVETLKEKKRVQELTLTCEKFSFLQILGSCDLPAGFFSWRTLRALELNCYAFEDAHAFEGCVNLETLKLNAVTLTDKVLISIVFHCLFLEKLSLCCCFGSEKLKICDQNLKFLELQNLCVEEIYIHAKGLTVLVLDTVSCSPNQLMINTPNLNVFRAYCENPRVYLETAKILERCSGLLESQHGKYDQPGYPPRSRQNRFETLQVLSTSLDLNNMRDNVILSFIFRVCIRLQKLYISTIQVDEDAELHLYPKLPYPEYAFWDKRELYDSISHHLRVVWIMGFRGREQEIRFVSHLISKAPMMETFVINCDDGCSREGAIATKGLLLLPKASPDVSIVLRPGKKYYAKFVGDHFENWISTLK</sequence>
<dbReference type="SUPFAM" id="SSF52047">
    <property type="entry name" value="RNI-like"/>
    <property type="match status" value="1"/>
</dbReference>
<organism evidence="3 4">
    <name type="scientific">Liquidambar formosana</name>
    <name type="common">Formosan gum</name>
    <dbReference type="NCBI Taxonomy" id="63359"/>
    <lineage>
        <taxon>Eukaryota</taxon>
        <taxon>Viridiplantae</taxon>
        <taxon>Streptophyta</taxon>
        <taxon>Embryophyta</taxon>
        <taxon>Tracheophyta</taxon>
        <taxon>Spermatophyta</taxon>
        <taxon>Magnoliopsida</taxon>
        <taxon>eudicotyledons</taxon>
        <taxon>Gunneridae</taxon>
        <taxon>Pentapetalae</taxon>
        <taxon>Saxifragales</taxon>
        <taxon>Altingiaceae</taxon>
        <taxon>Liquidambar</taxon>
    </lineage>
</organism>
<dbReference type="EMBL" id="JBBPBK010000015">
    <property type="protein sequence ID" value="KAK9269662.1"/>
    <property type="molecule type" value="Genomic_DNA"/>
</dbReference>
<dbReference type="InterPro" id="IPR053781">
    <property type="entry name" value="F-box_AtFBL13-like"/>
</dbReference>
<dbReference type="InterPro" id="IPR053772">
    <property type="entry name" value="At1g61320/At1g61330-like"/>
</dbReference>
<evidence type="ECO:0000313" key="4">
    <source>
        <dbReference type="Proteomes" id="UP001415857"/>
    </source>
</evidence>
<dbReference type="InterPro" id="IPR055357">
    <property type="entry name" value="LRR_At1g61320_AtMIF1"/>
</dbReference>
<dbReference type="InterPro" id="IPR032675">
    <property type="entry name" value="LRR_dom_sf"/>
</dbReference>
<keyword evidence="4" id="KW-1185">Reference proteome</keyword>
<evidence type="ECO:0000256" key="1">
    <source>
        <dbReference type="SAM" id="MobiDB-lite"/>
    </source>
</evidence>
<comment type="caution">
    <text evidence="3">The sequence shown here is derived from an EMBL/GenBank/DDBJ whole genome shotgun (WGS) entry which is preliminary data.</text>
</comment>
<gene>
    <name evidence="3" type="ORF">L1049_001440</name>
</gene>
<proteinExistence type="predicted"/>
<dbReference type="Gene3D" id="3.80.10.10">
    <property type="entry name" value="Ribonuclease Inhibitor"/>
    <property type="match status" value="1"/>
</dbReference>
<feature type="domain" description="F-box" evidence="2">
    <location>
        <begin position="26"/>
        <end position="62"/>
    </location>
</feature>
<evidence type="ECO:0000259" key="2">
    <source>
        <dbReference type="PROSITE" id="PS50181"/>
    </source>
</evidence>
<dbReference type="SUPFAM" id="SSF81383">
    <property type="entry name" value="F-box domain"/>
    <property type="match status" value="1"/>
</dbReference>
<dbReference type="InterPro" id="IPR036047">
    <property type="entry name" value="F-box-like_dom_sf"/>
</dbReference>
<feature type="region of interest" description="Disordered" evidence="1">
    <location>
        <begin position="1"/>
        <end position="22"/>
    </location>
</feature>